<feature type="transmembrane region" description="Helical" evidence="2">
    <location>
        <begin position="773"/>
        <end position="795"/>
    </location>
</feature>
<accession>A0A8H4RP42</accession>
<keyword evidence="2" id="KW-0812">Transmembrane</keyword>
<dbReference type="EMBL" id="JAAMPI010000405">
    <property type="protein sequence ID" value="KAF4631837.1"/>
    <property type="molecule type" value="Genomic_DNA"/>
</dbReference>
<feature type="transmembrane region" description="Helical" evidence="2">
    <location>
        <begin position="208"/>
        <end position="228"/>
    </location>
</feature>
<dbReference type="Gene3D" id="3.40.50.1820">
    <property type="entry name" value="alpha/beta hydrolase"/>
    <property type="match status" value="1"/>
</dbReference>
<comment type="caution">
    <text evidence="4">The sequence shown here is derived from an EMBL/GenBank/DDBJ whole genome shotgun (WGS) entry which is preliminary data.</text>
</comment>
<dbReference type="Proteomes" id="UP000566819">
    <property type="component" value="Unassembled WGS sequence"/>
</dbReference>
<dbReference type="InterPro" id="IPR050879">
    <property type="entry name" value="Acyltransferase_3"/>
</dbReference>
<sequence length="1174" mass="131467">MDGRWKWSGALYEAAEGGRTMRPHFNHRFESANQVHAKLFTGVSNGESPDIYGLEALVVELVNNLLYLHVLPTSSPIVLQASVLAKIPATAILHHFWIKKQGNVYAWSSMGWLTLGLLLFNLPVEDINGASWWHVPAAGAGMALLSALASVSSQTLIKDASLWEWQIWICGWGTILSALSYPVTSLWTTKIATKDLEVIGPYRTDIELTILTILSAVLGTVVAMILMHKDSLSKSVGSSASLFATAILQFVIFPEESLSQLTVPMVTGGCLIMVATWIYNSYKDQPVTGYRLLDSEPKLVALEESSQGDFEKDVSLEEEQSAGALEDPSQQEFEKNDPLKEELPAVIAPISTMSFIVDAFSCGFLPEPTLKAWASMIIFIPLTLIPSFLNFWSTHPRTAKLYPTSYLDGIRGFAAFFVFINHSVYEWYPKSFRGWDGKGESRLIQFPWVRLIISGHSMVCIFFVVSGFSISYKPLKLLLKGDMKNVLSAAASFTFRRHMRLYLPIVGVSFFMMIAAHNGLYEKGNGSDVPIYPTFFEQTYYWIVALAQYANPFRPIDLGGLVRDALAYDRNLWTIPVEFRGSVAVFLVLILLSQFTLKRRLILMGLIICYCLSTGFWDVFLFLAGVFVAELHFLRGQATQLNPDKDLTKSLFSSTDIGINIFWFLNFVFATFLLSMPGSPIYGGFHYDTLWSWTPSEYYLGPHQGKFWPSIGAVYFVLTIDNAAFLQTLFTNRLALYLGRISFSLYIVHGTILRTLGRHVVWRTLNWAGRDTLFHYALGVAVGFAVVLGVTIWAADLATRLFDERAVMMAKWFYDWLLETEKDAGRGSLLHEVRQPEPKREVLGRWSYRCEHDDAGSLSTATLELSEKRASAQNTSLDPKHNSEATQEELLPTSRMSGAAPEPRPSVADILAHPTYPDTIWDLTPTQKGQLAVAAGRGGPFNIDWEVHGHGDIKLVWIMGLGTNKALLIPERICSLNLISTAAQIENTTTWLENVRTRVNMFIPKSLDRSITDAAHMLFSDAWLSRPDDTIVPTASTPLVKLPPHGHYRMYSTNYERFAAQELNKRLNRETFPTKGFLLQAIAAGWHYKSAEDLKLLADKVGRGRISVVHGTKDNMISVPHGRKLIEMLEPGTAEIKEGAGHVFMLEEWKWHNELVVKMAEKGLALNAEEAKNA</sequence>
<feature type="transmembrane region" description="Helical" evidence="2">
    <location>
        <begin position="345"/>
        <end position="366"/>
    </location>
</feature>
<reference evidence="4 5" key="1">
    <citation type="submission" date="2020-03" db="EMBL/GenBank/DDBJ databases">
        <title>Draft Genome Sequence of Cudoniella acicularis.</title>
        <authorList>
            <person name="Buettner E."/>
            <person name="Kellner H."/>
        </authorList>
    </citation>
    <scope>NUCLEOTIDE SEQUENCE [LARGE SCALE GENOMIC DNA]</scope>
    <source>
        <strain evidence="4 5">DSM 108380</strain>
    </source>
</reference>
<evidence type="ECO:0000313" key="4">
    <source>
        <dbReference type="EMBL" id="KAF4631837.1"/>
    </source>
</evidence>
<dbReference type="InterPro" id="IPR002656">
    <property type="entry name" value="Acyl_transf_3_dom"/>
</dbReference>
<dbReference type="AlphaFoldDB" id="A0A8H4RP42"/>
<feature type="region of interest" description="Disordered" evidence="1">
    <location>
        <begin position="869"/>
        <end position="909"/>
    </location>
</feature>
<feature type="transmembrane region" description="Helical" evidence="2">
    <location>
        <begin position="707"/>
        <end position="727"/>
    </location>
</feature>
<feature type="transmembrane region" description="Helical" evidence="2">
    <location>
        <begin position="165"/>
        <end position="188"/>
    </location>
</feature>
<feature type="transmembrane region" description="Helical" evidence="2">
    <location>
        <begin position="235"/>
        <end position="252"/>
    </location>
</feature>
<feature type="transmembrane region" description="Helical" evidence="2">
    <location>
        <begin position="601"/>
        <end position="629"/>
    </location>
</feature>
<feature type="transmembrane region" description="Helical" evidence="2">
    <location>
        <begin position="372"/>
        <end position="392"/>
    </location>
</feature>
<dbReference type="PANTHER" id="PTHR23028:SF134">
    <property type="entry name" value="PUTATIVE (AFU_ORTHOLOGUE AFUA_4G08520)-RELATED"/>
    <property type="match status" value="1"/>
</dbReference>
<feature type="transmembrane region" description="Helical" evidence="2">
    <location>
        <begin position="104"/>
        <end position="124"/>
    </location>
</feature>
<evidence type="ECO:0000259" key="3">
    <source>
        <dbReference type="Pfam" id="PF01757"/>
    </source>
</evidence>
<feature type="domain" description="Acyltransferase 3" evidence="3">
    <location>
        <begin position="406"/>
        <end position="792"/>
    </location>
</feature>
<dbReference type="InterPro" id="IPR029058">
    <property type="entry name" value="AB_hydrolase_fold"/>
</dbReference>
<keyword evidence="2" id="KW-1133">Transmembrane helix</keyword>
<feature type="transmembrane region" description="Helical" evidence="2">
    <location>
        <begin position="661"/>
        <end position="687"/>
    </location>
</feature>
<feature type="transmembrane region" description="Helical" evidence="2">
    <location>
        <begin position="501"/>
        <end position="520"/>
    </location>
</feature>
<keyword evidence="2" id="KW-0472">Membrane</keyword>
<dbReference type="GO" id="GO:0016747">
    <property type="term" value="F:acyltransferase activity, transferring groups other than amino-acyl groups"/>
    <property type="evidence" value="ECO:0007669"/>
    <property type="project" value="InterPro"/>
</dbReference>
<dbReference type="SUPFAM" id="SSF53474">
    <property type="entry name" value="alpha/beta-Hydrolases"/>
    <property type="match status" value="1"/>
</dbReference>
<gene>
    <name evidence="4" type="ORF">G7Y89_g6290</name>
</gene>
<organism evidence="4 5">
    <name type="scientific">Cudoniella acicularis</name>
    <dbReference type="NCBI Taxonomy" id="354080"/>
    <lineage>
        <taxon>Eukaryota</taxon>
        <taxon>Fungi</taxon>
        <taxon>Dikarya</taxon>
        <taxon>Ascomycota</taxon>
        <taxon>Pezizomycotina</taxon>
        <taxon>Leotiomycetes</taxon>
        <taxon>Helotiales</taxon>
        <taxon>Tricladiaceae</taxon>
        <taxon>Cudoniella</taxon>
    </lineage>
</organism>
<protein>
    <recommendedName>
        <fullName evidence="3">Acyltransferase 3 domain-containing protein</fullName>
    </recommendedName>
</protein>
<feature type="transmembrane region" description="Helical" evidence="2">
    <location>
        <begin position="448"/>
        <end position="470"/>
    </location>
</feature>
<feature type="transmembrane region" description="Helical" evidence="2">
    <location>
        <begin position="77"/>
        <end position="97"/>
    </location>
</feature>
<evidence type="ECO:0000256" key="1">
    <source>
        <dbReference type="SAM" id="MobiDB-lite"/>
    </source>
</evidence>
<evidence type="ECO:0000313" key="5">
    <source>
        <dbReference type="Proteomes" id="UP000566819"/>
    </source>
</evidence>
<proteinExistence type="predicted"/>
<name>A0A8H4RP42_9HELO</name>
<feature type="transmembrane region" description="Helical" evidence="2">
    <location>
        <begin position="258"/>
        <end position="279"/>
    </location>
</feature>
<dbReference type="OrthoDB" id="19657at2759"/>
<evidence type="ECO:0000256" key="2">
    <source>
        <dbReference type="SAM" id="Phobius"/>
    </source>
</evidence>
<dbReference type="Pfam" id="PF01757">
    <property type="entry name" value="Acyl_transf_3"/>
    <property type="match status" value="1"/>
</dbReference>
<feature type="transmembrane region" description="Helical" evidence="2">
    <location>
        <begin position="577"/>
        <end position="595"/>
    </location>
</feature>
<dbReference type="PANTHER" id="PTHR23028">
    <property type="entry name" value="ACETYLTRANSFERASE"/>
    <property type="match status" value="1"/>
</dbReference>
<keyword evidence="5" id="KW-1185">Reference proteome</keyword>
<feature type="transmembrane region" description="Helical" evidence="2">
    <location>
        <begin position="412"/>
        <end position="428"/>
    </location>
</feature>